<evidence type="ECO:0000313" key="8">
    <source>
        <dbReference type="Proteomes" id="UP000199169"/>
    </source>
</evidence>
<evidence type="ECO:0000259" key="6">
    <source>
        <dbReference type="Pfam" id="PF00590"/>
    </source>
</evidence>
<dbReference type="SUPFAM" id="SSF53335">
    <property type="entry name" value="S-adenosyl-L-methionine-dependent methyltransferases"/>
    <property type="match status" value="1"/>
</dbReference>
<dbReference type="EC" id="2.1.1.132" evidence="7"/>
<keyword evidence="3 7" id="KW-0489">Methyltransferase</keyword>
<keyword evidence="8" id="KW-1185">Reference proteome</keyword>
<dbReference type="AlphaFoldDB" id="A0A1A8XFZ0"/>
<dbReference type="InterPro" id="IPR014777">
    <property type="entry name" value="4pyrrole_Mease_sub1"/>
</dbReference>
<dbReference type="InterPro" id="IPR050714">
    <property type="entry name" value="Cobalamin_biosynth_MTase"/>
</dbReference>
<dbReference type="EMBL" id="FLQX01000002">
    <property type="protein sequence ID" value="SBT03272.1"/>
    <property type="molecule type" value="Genomic_DNA"/>
</dbReference>
<evidence type="ECO:0000256" key="5">
    <source>
        <dbReference type="ARBA" id="ARBA00022691"/>
    </source>
</evidence>
<dbReference type="SUPFAM" id="SSF53790">
    <property type="entry name" value="Tetrapyrrole methylase"/>
    <property type="match status" value="1"/>
</dbReference>
<dbReference type="InterPro" id="IPR029063">
    <property type="entry name" value="SAM-dependent_MTases_sf"/>
</dbReference>
<dbReference type="PANTHER" id="PTHR43182">
    <property type="entry name" value="COBALT-PRECORRIN-6B C(15)-METHYLTRANSFERASE (DECARBOXYLATING)"/>
    <property type="match status" value="1"/>
</dbReference>
<reference evidence="7 8" key="1">
    <citation type="submission" date="2016-06" db="EMBL/GenBank/DDBJ databases">
        <authorList>
            <person name="Kjaerup R.B."/>
            <person name="Dalgaard T.S."/>
            <person name="Juul-Madsen H.R."/>
        </authorList>
    </citation>
    <scope>NUCLEOTIDE SEQUENCE [LARGE SCALE GENOMIC DNA]</scope>
    <source>
        <strain evidence="7">3</strain>
    </source>
</reference>
<dbReference type="GO" id="GO:0046025">
    <property type="term" value="F:precorrin-6Y C5,15-methyltransferase (decarboxylating) activity"/>
    <property type="evidence" value="ECO:0007669"/>
    <property type="project" value="UniProtKB-EC"/>
</dbReference>
<evidence type="ECO:0000313" key="7">
    <source>
        <dbReference type="EMBL" id="SBT03272.1"/>
    </source>
</evidence>
<dbReference type="GO" id="GO:0032259">
    <property type="term" value="P:methylation"/>
    <property type="evidence" value="ECO:0007669"/>
    <property type="project" value="UniProtKB-KW"/>
</dbReference>
<dbReference type="InterPro" id="IPR012818">
    <property type="entry name" value="CbiE"/>
</dbReference>
<keyword evidence="4 7" id="KW-0808">Transferase</keyword>
<dbReference type="PANTHER" id="PTHR43182:SF1">
    <property type="entry name" value="COBALT-PRECORRIN-7 C(5)-METHYLTRANSFERASE"/>
    <property type="match status" value="1"/>
</dbReference>
<gene>
    <name evidence="7" type="ORF">ACCAA_100007</name>
</gene>
<dbReference type="InterPro" id="IPR006365">
    <property type="entry name" value="Cbl_synth_CobL"/>
</dbReference>
<accession>A0A1A8XFZ0</accession>
<evidence type="ECO:0000256" key="1">
    <source>
        <dbReference type="ARBA" id="ARBA00004953"/>
    </source>
</evidence>
<dbReference type="CDD" id="cd11644">
    <property type="entry name" value="Precorrin-6Y-MT"/>
    <property type="match status" value="1"/>
</dbReference>
<dbReference type="CDD" id="cd02440">
    <property type="entry name" value="AdoMet_MTases"/>
    <property type="match status" value="1"/>
</dbReference>
<dbReference type="Gene3D" id="3.40.50.150">
    <property type="entry name" value="Vaccinia Virus protein VP39"/>
    <property type="match status" value="1"/>
</dbReference>
<organism evidence="7 8">
    <name type="scientific">Candidatus Accumulibacter aalborgensis</name>
    <dbReference type="NCBI Taxonomy" id="1860102"/>
    <lineage>
        <taxon>Bacteria</taxon>
        <taxon>Pseudomonadati</taxon>
        <taxon>Pseudomonadota</taxon>
        <taxon>Betaproteobacteria</taxon>
        <taxon>Candidatus Accumulibacter</taxon>
    </lineage>
</organism>
<dbReference type="InterPro" id="IPR035996">
    <property type="entry name" value="4pyrrol_Methylase_sf"/>
</dbReference>
<evidence type="ECO:0000256" key="2">
    <source>
        <dbReference type="ARBA" id="ARBA00022573"/>
    </source>
</evidence>
<dbReference type="InterPro" id="IPR014008">
    <property type="entry name" value="Cbl_synth_MTase_CbiT"/>
</dbReference>
<dbReference type="PIRSF" id="PIRSF036428">
    <property type="entry name" value="CobL"/>
    <property type="match status" value="1"/>
</dbReference>
<sequence>MLSPDLPMACTLIGILDDGWAGLSDHACRCLGAADLVIGAGRTLALVRPHLPADRTLKDMDGQLGRVPEWIQSAHAVGQSVVVLATGDPLCHGIASFLIGRLGVAAVDILPAPSTVQVACARFHKPWQKLRIASCHSTDAGEWFVGAGPGHGLYPVMRTIALHPLVAVFTGPENSPARLARALIAAGHGDEPKLSVACRLLLADEQVFPDLTAAEAASREFPEPNVVLVERPADARQATFGFDDLEYQQRAPDKGLITKQEVRAVSLARLRLTADAMVWDIGAGSGSVGLEAARLAPLGHVWAIEKNPGDAANARANAARFRIGNYTLVEGKAPAQLDTWPDPDAVFIGGSGGELGDLIRLIMARLQPQGRLVINLVTLENLATATTALVAVGATWDVVQLQASRSQPILDMHRLVAQNPVWIITANKEKECPLTEN</sequence>
<dbReference type="Pfam" id="PF00590">
    <property type="entry name" value="TP_methylase"/>
    <property type="match status" value="1"/>
</dbReference>
<dbReference type="Proteomes" id="UP000199169">
    <property type="component" value="Unassembled WGS sequence"/>
</dbReference>
<dbReference type="STRING" id="1860102.ACCAA_100007"/>
<proteinExistence type="predicted"/>
<dbReference type="Gene3D" id="3.40.1010.10">
    <property type="entry name" value="Cobalt-precorrin-4 Transmethylase, Domain 1"/>
    <property type="match status" value="1"/>
</dbReference>
<protein>
    <submittedName>
        <fullName evidence="7">Precorrin-6Y C5,15-methyltransferase (Decarboxylating), CbiT subunit</fullName>
        <ecNumber evidence="7">2.1.1.132</ecNumber>
    </submittedName>
</protein>
<keyword evidence="5" id="KW-0949">S-adenosyl-L-methionine</keyword>
<dbReference type="GO" id="GO:0008276">
    <property type="term" value="F:protein methyltransferase activity"/>
    <property type="evidence" value="ECO:0007669"/>
    <property type="project" value="InterPro"/>
</dbReference>
<dbReference type="GO" id="GO:0009236">
    <property type="term" value="P:cobalamin biosynthetic process"/>
    <property type="evidence" value="ECO:0007669"/>
    <property type="project" value="UniProtKB-UniPathway"/>
</dbReference>
<dbReference type="InterPro" id="IPR000878">
    <property type="entry name" value="4pyrrol_Mease"/>
</dbReference>
<feature type="domain" description="Tetrapyrrole methylase" evidence="6">
    <location>
        <begin position="11"/>
        <end position="209"/>
    </location>
</feature>
<evidence type="ECO:0000256" key="3">
    <source>
        <dbReference type="ARBA" id="ARBA00022603"/>
    </source>
</evidence>
<dbReference type="NCBIfam" id="TIGR02467">
    <property type="entry name" value="CbiE"/>
    <property type="match status" value="1"/>
</dbReference>
<comment type="pathway">
    <text evidence="1">Cofactor biosynthesis; adenosylcobalamin biosynthesis.</text>
</comment>
<keyword evidence="2" id="KW-0169">Cobalamin biosynthesis</keyword>
<evidence type="ECO:0000256" key="4">
    <source>
        <dbReference type="ARBA" id="ARBA00022679"/>
    </source>
</evidence>
<dbReference type="UniPathway" id="UPA00148"/>
<dbReference type="NCBIfam" id="TIGR02469">
    <property type="entry name" value="CbiT"/>
    <property type="match status" value="1"/>
</dbReference>
<name>A0A1A8XFZ0_9PROT</name>